<feature type="domain" description="PNPLA" evidence="8">
    <location>
        <begin position="33"/>
        <end position="225"/>
    </location>
</feature>
<dbReference type="CDD" id="cd07205">
    <property type="entry name" value="Pat_PNPLA6_PNPLA7_NTE1_like"/>
    <property type="match status" value="1"/>
</dbReference>
<accession>A0AAP8MC23</accession>
<evidence type="ECO:0000256" key="1">
    <source>
        <dbReference type="ARBA" id="ARBA00004370"/>
    </source>
</evidence>
<evidence type="ECO:0000256" key="5">
    <source>
        <dbReference type="ARBA" id="ARBA00023136"/>
    </source>
</evidence>
<evidence type="ECO:0000256" key="2">
    <source>
        <dbReference type="ARBA" id="ARBA00022801"/>
    </source>
</evidence>
<dbReference type="GO" id="GO:0016042">
    <property type="term" value="P:lipid catabolic process"/>
    <property type="evidence" value="ECO:0007669"/>
    <property type="project" value="UniProtKB-UniRule"/>
</dbReference>
<dbReference type="PROSITE" id="PS51635">
    <property type="entry name" value="PNPLA"/>
    <property type="match status" value="1"/>
</dbReference>
<dbReference type="Pfam" id="PF01734">
    <property type="entry name" value="Patatin"/>
    <property type="match status" value="1"/>
</dbReference>
<feature type="short sequence motif" description="DGA/G" evidence="6">
    <location>
        <begin position="212"/>
        <end position="214"/>
    </location>
</feature>
<dbReference type="Gene3D" id="2.40.160.50">
    <property type="entry name" value="membrane protein fhac: a member of the omp85/tpsb transporter family"/>
    <property type="match status" value="1"/>
</dbReference>
<name>A0AAP8MC23_9GAMM</name>
<dbReference type="EMBL" id="PKUR01000005">
    <property type="protein sequence ID" value="PLW84874.1"/>
    <property type="molecule type" value="Genomic_DNA"/>
</dbReference>
<dbReference type="Gene3D" id="3.40.1090.10">
    <property type="entry name" value="Cytosolic phospholipase A2 catalytic domain"/>
    <property type="match status" value="2"/>
</dbReference>
<dbReference type="InterPro" id="IPR000184">
    <property type="entry name" value="Bac_surfAg_D15"/>
</dbReference>
<comment type="subcellular location">
    <subcellularLocation>
        <location evidence="1">Membrane</location>
    </subcellularLocation>
</comment>
<organism evidence="9 10">
    <name type="scientific">Halioglobus japonicus</name>
    <dbReference type="NCBI Taxonomy" id="930805"/>
    <lineage>
        <taxon>Bacteria</taxon>
        <taxon>Pseudomonadati</taxon>
        <taxon>Pseudomonadota</taxon>
        <taxon>Gammaproteobacteria</taxon>
        <taxon>Cellvibrionales</taxon>
        <taxon>Halieaceae</taxon>
        <taxon>Halioglobus</taxon>
    </lineage>
</organism>
<dbReference type="SUPFAM" id="SSF52151">
    <property type="entry name" value="FabD/lysophospholipase-like"/>
    <property type="match status" value="1"/>
</dbReference>
<dbReference type="Pfam" id="PF01103">
    <property type="entry name" value="Omp85"/>
    <property type="match status" value="1"/>
</dbReference>
<protein>
    <recommendedName>
        <fullName evidence="8">PNPLA domain-containing protein</fullName>
    </recommendedName>
</protein>
<feature type="chain" id="PRO_5043034444" description="PNPLA domain-containing protein" evidence="7">
    <location>
        <begin position="23"/>
        <end position="748"/>
    </location>
</feature>
<evidence type="ECO:0000256" key="4">
    <source>
        <dbReference type="ARBA" id="ARBA00023098"/>
    </source>
</evidence>
<keyword evidence="7" id="KW-0732">Signal</keyword>
<evidence type="ECO:0000313" key="10">
    <source>
        <dbReference type="Proteomes" id="UP000235162"/>
    </source>
</evidence>
<gene>
    <name evidence="9" type="ORF">C0029_17940</name>
</gene>
<evidence type="ECO:0000256" key="3">
    <source>
        <dbReference type="ARBA" id="ARBA00022963"/>
    </source>
</evidence>
<proteinExistence type="predicted"/>
<evidence type="ECO:0000256" key="7">
    <source>
        <dbReference type="SAM" id="SignalP"/>
    </source>
</evidence>
<reference evidence="9 10" key="1">
    <citation type="submission" date="2018-01" db="EMBL/GenBank/DDBJ databases">
        <title>The draft genome sequence of Halioglobus japonicus S1-36.</title>
        <authorList>
            <person name="Du Z.-J."/>
            <person name="Shi M.-J."/>
        </authorList>
    </citation>
    <scope>NUCLEOTIDE SEQUENCE [LARGE SCALE GENOMIC DNA]</scope>
    <source>
        <strain evidence="9 10">S1-36</strain>
    </source>
</reference>
<keyword evidence="10" id="KW-1185">Reference proteome</keyword>
<dbReference type="Gene3D" id="3.10.20.310">
    <property type="entry name" value="membrane protein fhac"/>
    <property type="match status" value="1"/>
</dbReference>
<feature type="short sequence motif" description="GXGXXG" evidence="6">
    <location>
        <begin position="37"/>
        <end position="42"/>
    </location>
</feature>
<dbReference type="KEGG" id="hja:BST95_00885"/>
<feature type="active site" description="Proton acceptor" evidence="6">
    <location>
        <position position="212"/>
    </location>
</feature>
<dbReference type="GO" id="GO:0019867">
    <property type="term" value="C:outer membrane"/>
    <property type="evidence" value="ECO:0007669"/>
    <property type="project" value="InterPro"/>
</dbReference>
<dbReference type="InterPro" id="IPR016035">
    <property type="entry name" value="Acyl_Trfase/lysoPLipase"/>
</dbReference>
<feature type="signal peptide" evidence="7">
    <location>
        <begin position="1"/>
        <end position="22"/>
    </location>
</feature>
<dbReference type="GO" id="GO:0016787">
    <property type="term" value="F:hydrolase activity"/>
    <property type="evidence" value="ECO:0007669"/>
    <property type="project" value="UniProtKB-UniRule"/>
</dbReference>
<dbReference type="AlphaFoldDB" id="A0AAP8MC23"/>
<dbReference type="PANTHER" id="PTHR14226:SF29">
    <property type="entry name" value="NEUROPATHY TARGET ESTERASE SWS"/>
    <property type="match status" value="1"/>
</dbReference>
<comment type="caution">
    <text evidence="9">The sequence shown here is derived from an EMBL/GenBank/DDBJ whole genome shotgun (WGS) entry which is preliminary data.</text>
</comment>
<evidence type="ECO:0000313" key="9">
    <source>
        <dbReference type="EMBL" id="PLW84874.1"/>
    </source>
</evidence>
<feature type="short sequence motif" description="GXSXG" evidence="6">
    <location>
        <begin position="64"/>
        <end position="68"/>
    </location>
</feature>
<keyword evidence="5" id="KW-0472">Membrane</keyword>
<dbReference type="RefSeq" id="WP_084197770.1">
    <property type="nucleotide sequence ID" value="NZ_BMYL01000006.1"/>
</dbReference>
<dbReference type="Proteomes" id="UP000235162">
    <property type="component" value="Unassembled WGS sequence"/>
</dbReference>
<dbReference type="InterPro" id="IPR050301">
    <property type="entry name" value="NTE"/>
</dbReference>
<sequence length="748" mass="82112">MKSLIRIAALILCASTASTAIASQDDATTTNALVLAGGGARGIAHAGVIAALEEMQIPVNAIAGTSMGALVGGLYAIGMTPEELKLVVDNMAWGEAFQDSVDRNNLPQRRKSDDYDYPTSLSVAFKDGQFSIPLGIVQGQQVRQIIKDLVIRAEHIRDFDELAIPYRAVATDIESGDAYIFSKGNMVTAMRASMSLPALLAPVEHDGRLLVDGGLAMNIPVEVGRQIGGERLIVVDIGTPLRTREEITSILGVTDQMLNFLTRKNSLEQLSTLGDNDILIKPDLTGIGMLDFEETEVIFQRGYDAAMAMRNQLLPLAVSDAAWADYLAHRTIPSATEPMVARIDIENNSNVSDDLIRARLHQQTDAALDRDQLGEDIEEIYALGHWEIIDYEVMREPEGDVLAIDARAKSWGDDQLKLGMNLASDLEGGSEINLGTSYRWTGLTDLGGELYARGQVGDTILFGAQFYQPLDVMSRFFVVPEINYRDHDATTLGPEYDPNEVVGTWRVRRLSAQLDTGVNLFDSIQGRLGVFRNRGDNASDKEVSGQLPEGSFDEGGVIASIRYDNMDNVFFPTQGQFLYADYQAYSKDLGSDANYERWEALGQAAFTHRRHTMILTGKTGQSLDAPNQPNNYFQLGGLFNLSGLTQNYFSGRQMAFAMAQYQYRLSERSVLPFDMPAYVGASIEGGQLWSERSEVSSGDFQNAGSVYVALDSPIGPIYLAYGRTEDSLDALYVSLGWPFLTNMHRLGR</sequence>
<dbReference type="PANTHER" id="PTHR14226">
    <property type="entry name" value="NEUROPATHY TARGET ESTERASE/SWISS CHEESE D.MELANOGASTER"/>
    <property type="match status" value="1"/>
</dbReference>
<keyword evidence="4 6" id="KW-0443">Lipid metabolism</keyword>
<feature type="active site" description="Nucleophile" evidence="6">
    <location>
        <position position="66"/>
    </location>
</feature>
<keyword evidence="3 6" id="KW-0442">Lipid degradation</keyword>
<dbReference type="InterPro" id="IPR002641">
    <property type="entry name" value="PNPLA_dom"/>
</dbReference>
<keyword evidence="2 6" id="KW-0378">Hydrolase</keyword>
<evidence type="ECO:0000256" key="6">
    <source>
        <dbReference type="PROSITE-ProRule" id="PRU01161"/>
    </source>
</evidence>
<evidence type="ECO:0000259" key="8">
    <source>
        <dbReference type="PROSITE" id="PS51635"/>
    </source>
</evidence>